<feature type="domain" description="HTH deoR-type" evidence="4">
    <location>
        <begin position="12"/>
        <end position="52"/>
    </location>
</feature>
<accession>K8Z7L7</accession>
<name>K8Z7L7_9ENTE</name>
<sequence>MIYNYIEKTILRRAVIISNLFITNDISLETLAKDLNVSQMTIRNDLFYFSEQFKDCIDQIYTKTGDITIHFKEEIDLTTILRNILNQSLFLKYLFLTLMDEEVIPSEIARIENVSPSLAHKVCTKIRNFIDEEQLKDNELKKRMILICLSRYLNLSEVDSIFEQDWLDEAIQIASKLVVMKSITQSNFTQLVFAVYLFLDRATLYPLNIDLEKLLPLNVEIKAEDTKDFLPCDDTMSNEELEQEAFFLSLVCYYLYEPKVNGSMLNNHLNLQFELDQDNDIHILRKFIFSSLDMSHLVLRTNLFYYTLQKFITFQYIGFPLKLCFSYHYIDYFYYDDKYQSIVRNWNESKNKPLLLNDDISFEFFYHLYLLKQYSSIHKNIFIIASNSEQFHILYNILSTMLQDKTIIVDPKFYHSIKEIPQDNLNSQSIIVCDRNIQEKSRENIVPFSLNHVKEDLLDLTKRIYDL</sequence>
<dbReference type="InterPro" id="IPR018356">
    <property type="entry name" value="Tscrpt_reg_HTH_DeoR_CS"/>
</dbReference>
<reference evidence="5 6" key="1">
    <citation type="journal article" date="2013" name="Genome Announc.">
        <title>Draft Genome Sequence of Catellicoccus marimammalium, a Novel Species Commonly Found in Gull Feces.</title>
        <authorList>
            <person name="Weigand M.R."/>
            <person name="Ryu H."/>
            <person name="Bozcek L."/>
            <person name="Konstantinidis K.T."/>
            <person name="Santo Domingo J.W."/>
        </authorList>
    </citation>
    <scope>NUCLEOTIDE SEQUENCE [LARGE SCALE GENOMIC DNA]</scope>
    <source>
        <strain evidence="5 6">M35/04/3</strain>
    </source>
</reference>
<dbReference type="Pfam" id="PF08220">
    <property type="entry name" value="HTH_DeoR"/>
    <property type="match status" value="1"/>
</dbReference>
<evidence type="ECO:0000256" key="2">
    <source>
        <dbReference type="ARBA" id="ARBA00023125"/>
    </source>
</evidence>
<dbReference type="RefSeq" id="WP_009491544.1">
    <property type="nucleotide sequence ID" value="NZ_AMYT01000021.1"/>
</dbReference>
<dbReference type="Proteomes" id="UP000016057">
    <property type="component" value="Unassembled WGS sequence"/>
</dbReference>
<proteinExistence type="predicted"/>
<evidence type="ECO:0000313" key="6">
    <source>
        <dbReference type="Proteomes" id="UP000016057"/>
    </source>
</evidence>
<dbReference type="GO" id="GO:0003677">
    <property type="term" value="F:DNA binding"/>
    <property type="evidence" value="ECO:0007669"/>
    <property type="project" value="UniProtKB-KW"/>
</dbReference>
<keyword evidence="3" id="KW-0804">Transcription</keyword>
<organism evidence="5 6">
    <name type="scientific">Catellicoccus marimammalium M35/04/3</name>
    <dbReference type="NCBI Taxonomy" id="1234409"/>
    <lineage>
        <taxon>Bacteria</taxon>
        <taxon>Bacillati</taxon>
        <taxon>Bacillota</taxon>
        <taxon>Bacilli</taxon>
        <taxon>Lactobacillales</taxon>
        <taxon>Enterococcaceae</taxon>
        <taxon>Catellicoccus</taxon>
    </lineage>
</organism>
<dbReference type="OrthoDB" id="2191819at2"/>
<comment type="caution">
    <text evidence="5">The sequence shown here is derived from an EMBL/GenBank/DDBJ whole genome shotgun (WGS) entry which is preliminary data.</text>
</comment>
<evidence type="ECO:0000256" key="1">
    <source>
        <dbReference type="ARBA" id="ARBA00023015"/>
    </source>
</evidence>
<keyword evidence="6" id="KW-1185">Reference proteome</keyword>
<evidence type="ECO:0000259" key="4">
    <source>
        <dbReference type="Pfam" id="PF08220"/>
    </source>
</evidence>
<protein>
    <recommendedName>
        <fullName evidence="4">HTH deoR-type domain-containing protein</fullName>
    </recommendedName>
</protein>
<dbReference type="EMBL" id="AMYT01000021">
    <property type="protein sequence ID" value="EKU26989.1"/>
    <property type="molecule type" value="Genomic_DNA"/>
</dbReference>
<dbReference type="PROSITE" id="PS00894">
    <property type="entry name" value="HTH_DEOR_1"/>
    <property type="match status" value="1"/>
</dbReference>
<gene>
    <name evidence="5" type="ORF">C683_0985</name>
</gene>
<keyword evidence="2" id="KW-0238">DNA-binding</keyword>
<dbReference type="GO" id="GO:0003700">
    <property type="term" value="F:DNA-binding transcription factor activity"/>
    <property type="evidence" value="ECO:0007669"/>
    <property type="project" value="InterPro"/>
</dbReference>
<dbReference type="PATRIC" id="fig|1234409.3.peg.936"/>
<dbReference type="AlphaFoldDB" id="K8Z7L7"/>
<evidence type="ECO:0000313" key="5">
    <source>
        <dbReference type="EMBL" id="EKU26989.1"/>
    </source>
</evidence>
<dbReference type="InterPro" id="IPR001034">
    <property type="entry name" value="DeoR_HTH"/>
</dbReference>
<keyword evidence="1" id="KW-0805">Transcription regulation</keyword>
<evidence type="ECO:0000256" key="3">
    <source>
        <dbReference type="ARBA" id="ARBA00023163"/>
    </source>
</evidence>